<keyword evidence="2" id="KW-1185">Reference proteome</keyword>
<reference evidence="1 2" key="1">
    <citation type="submission" date="2015-08" db="EMBL/GenBank/DDBJ databases">
        <title>Genomes of Paenibacillus riograndensis.</title>
        <authorList>
            <person name="Sant'Anna F.H."/>
            <person name="Souza R."/>
            <person name="Ambrosini A."/>
            <person name="Bach E."/>
            <person name="Fernandes G."/>
            <person name="Balsanelli E."/>
            <person name="Baura V.A."/>
            <person name="Pedrosa F.O."/>
            <person name="Souza E.M."/>
            <person name="Passaglia L."/>
        </authorList>
    </citation>
    <scope>NUCLEOTIDE SEQUENCE [LARGE SCALE GENOMIC DNA]</scope>
    <source>
        <strain evidence="1 2">CAS34</strain>
    </source>
</reference>
<dbReference type="PATRIC" id="fig|483937.3.peg.6747"/>
<sequence>MIQQNTLQTELNSGPAVLCTIESCKSPFWSSISLNLLHNMQLIAYFKGCTAHSAAASATDPHSYSSLQ</sequence>
<comment type="caution">
    <text evidence="1">The sequence shown here is derived from an EMBL/GenBank/DDBJ whole genome shotgun (WGS) entry which is preliminary data.</text>
</comment>
<name>A0A132UCN3_9BACL</name>
<accession>A0A132UCN3</accession>
<gene>
    <name evidence="1" type="ORF">AMQ84_00520</name>
</gene>
<dbReference type="EMBL" id="LIRB01000070">
    <property type="protein sequence ID" value="KWX81225.1"/>
    <property type="molecule type" value="Genomic_DNA"/>
</dbReference>
<organism evidence="1 2">
    <name type="scientific">Paenibacillus riograndensis</name>
    <dbReference type="NCBI Taxonomy" id="483937"/>
    <lineage>
        <taxon>Bacteria</taxon>
        <taxon>Bacillati</taxon>
        <taxon>Bacillota</taxon>
        <taxon>Bacilli</taxon>
        <taxon>Bacillales</taxon>
        <taxon>Paenibacillaceae</taxon>
        <taxon>Paenibacillus</taxon>
        <taxon>Paenibacillus sonchi group</taxon>
    </lineage>
</organism>
<protein>
    <submittedName>
        <fullName evidence="1">Uncharacterized protein</fullName>
    </submittedName>
</protein>
<dbReference type="AlphaFoldDB" id="A0A132UCN3"/>
<proteinExistence type="predicted"/>
<evidence type="ECO:0000313" key="2">
    <source>
        <dbReference type="Proteomes" id="UP000070475"/>
    </source>
</evidence>
<dbReference type="Proteomes" id="UP000070475">
    <property type="component" value="Unassembled WGS sequence"/>
</dbReference>
<evidence type="ECO:0000313" key="1">
    <source>
        <dbReference type="EMBL" id="KWX81225.1"/>
    </source>
</evidence>